<evidence type="ECO:0000313" key="2">
    <source>
        <dbReference type="EMBL" id="KAF4145666.1"/>
    </source>
</evidence>
<keyword evidence="1" id="KW-0732">Signal</keyword>
<dbReference type="EMBL" id="JAACNO010000713">
    <property type="protein sequence ID" value="KAF4145666.1"/>
    <property type="molecule type" value="Genomic_DNA"/>
</dbReference>
<comment type="caution">
    <text evidence="2">The sequence shown here is derived from an EMBL/GenBank/DDBJ whole genome shotgun (WGS) entry which is preliminary data.</text>
</comment>
<gene>
    <name evidence="2" type="ORF">GN958_ATG05141</name>
</gene>
<evidence type="ECO:0000313" key="3">
    <source>
        <dbReference type="Proteomes" id="UP000704712"/>
    </source>
</evidence>
<sequence>MALARVILVCLRATIYGIGSLSISRFRYYGCPGDEVAVVTQAKTDASKAGYITDQCMHTRYKCVNGPTALPYGGCAENAFTSSIIVVFKPTTGSIADAIDNIIEAIERETG</sequence>
<proteinExistence type="predicted"/>
<dbReference type="Proteomes" id="UP000704712">
    <property type="component" value="Unassembled WGS sequence"/>
</dbReference>
<dbReference type="AlphaFoldDB" id="A0A8S9UX32"/>
<protein>
    <submittedName>
        <fullName evidence="2">Uncharacterized protein</fullName>
    </submittedName>
</protein>
<feature type="signal peptide" evidence="1">
    <location>
        <begin position="1"/>
        <end position="17"/>
    </location>
</feature>
<organism evidence="2 3">
    <name type="scientific">Phytophthora infestans</name>
    <name type="common">Potato late blight agent</name>
    <name type="synonym">Botrytis infestans</name>
    <dbReference type="NCBI Taxonomy" id="4787"/>
    <lineage>
        <taxon>Eukaryota</taxon>
        <taxon>Sar</taxon>
        <taxon>Stramenopiles</taxon>
        <taxon>Oomycota</taxon>
        <taxon>Peronosporomycetes</taxon>
        <taxon>Peronosporales</taxon>
        <taxon>Peronosporaceae</taxon>
        <taxon>Phytophthora</taxon>
    </lineage>
</organism>
<feature type="chain" id="PRO_5035775214" evidence="1">
    <location>
        <begin position="18"/>
        <end position="111"/>
    </location>
</feature>
<name>A0A8S9UX32_PHYIN</name>
<reference evidence="2" key="1">
    <citation type="submission" date="2020-03" db="EMBL/GenBank/DDBJ databases">
        <title>Hybrid Assembly of Korean Phytophthora infestans isolates.</title>
        <authorList>
            <person name="Prokchorchik M."/>
            <person name="Lee Y."/>
            <person name="Seo J."/>
            <person name="Cho J.-H."/>
            <person name="Park Y.-E."/>
            <person name="Jang D.-C."/>
            <person name="Im J.-S."/>
            <person name="Choi J.-G."/>
            <person name="Park H.-J."/>
            <person name="Lee G.-B."/>
            <person name="Lee Y.-G."/>
            <person name="Hong S.-Y."/>
            <person name="Cho K."/>
            <person name="Sohn K.H."/>
        </authorList>
    </citation>
    <scope>NUCLEOTIDE SEQUENCE</scope>
    <source>
        <strain evidence="2">KR_2_A2</strain>
    </source>
</reference>
<accession>A0A8S9UX32</accession>
<evidence type="ECO:0000256" key="1">
    <source>
        <dbReference type="SAM" id="SignalP"/>
    </source>
</evidence>